<evidence type="ECO:0000313" key="3">
    <source>
        <dbReference type="Proteomes" id="UP000642070"/>
    </source>
</evidence>
<keyword evidence="3" id="KW-1185">Reference proteome</keyword>
<dbReference type="InterPro" id="IPR046373">
    <property type="entry name" value="Acyl-CoA_Oxase/DH_mid-dom_sf"/>
</dbReference>
<proteinExistence type="predicted"/>
<dbReference type="EMBL" id="BMPI01000078">
    <property type="protein sequence ID" value="GGM78472.1"/>
    <property type="molecule type" value="Genomic_DNA"/>
</dbReference>
<comment type="caution">
    <text evidence="2">The sequence shown here is derived from an EMBL/GenBank/DDBJ whole genome shotgun (WGS) entry which is preliminary data.</text>
</comment>
<dbReference type="InterPro" id="IPR037069">
    <property type="entry name" value="AcylCoA_DH/ox_N_sf"/>
</dbReference>
<dbReference type="GO" id="GO:0003995">
    <property type="term" value="F:acyl-CoA dehydrogenase activity"/>
    <property type="evidence" value="ECO:0007669"/>
    <property type="project" value="TreeGrafter"/>
</dbReference>
<organism evidence="2 3">
    <name type="scientific">Dactylosporangium sucinum</name>
    <dbReference type="NCBI Taxonomy" id="1424081"/>
    <lineage>
        <taxon>Bacteria</taxon>
        <taxon>Bacillati</taxon>
        <taxon>Actinomycetota</taxon>
        <taxon>Actinomycetes</taxon>
        <taxon>Micromonosporales</taxon>
        <taxon>Micromonosporaceae</taxon>
        <taxon>Dactylosporangium</taxon>
    </lineage>
</organism>
<feature type="domain" description="Acyl-CoA dehydrogenase/oxidase N-terminal" evidence="1">
    <location>
        <begin position="57"/>
        <end position="158"/>
    </location>
</feature>
<dbReference type="Proteomes" id="UP000642070">
    <property type="component" value="Unassembled WGS sequence"/>
</dbReference>
<accession>A0A917X586</accession>
<protein>
    <recommendedName>
        <fullName evidence="1">Acyl-CoA dehydrogenase/oxidase N-terminal domain-containing protein</fullName>
    </recommendedName>
</protein>
<dbReference type="InterPro" id="IPR013786">
    <property type="entry name" value="AcylCoA_DH/ox_N"/>
</dbReference>
<gene>
    <name evidence="2" type="ORF">GCM10007977_095010</name>
</gene>
<dbReference type="PANTHER" id="PTHR43884:SF12">
    <property type="entry name" value="ISOVALERYL-COA DEHYDROGENASE, MITOCHONDRIAL-RELATED"/>
    <property type="match status" value="1"/>
</dbReference>
<reference evidence="2" key="1">
    <citation type="journal article" date="2014" name="Int. J. Syst. Evol. Microbiol.">
        <title>Complete genome sequence of Corynebacterium casei LMG S-19264T (=DSM 44701T), isolated from a smear-ripened cheese.</title>
        <authorList>
            <consortium name="US DOE Joint Genome Institute (JGI-PGF)"/>
            <person name="Walter F."/>
            <person name="Albersmeier A."/>
            <person name="Kalinowski J."/>
            <person name="Ruckert C."/>
        </authorList>
    </citation>
    <scope>NUCLEOTIDE SEQUENCE</scope>
    <source>
        <strain evidence="2">JCM 19831</strain>
    </source>
</reference>
<dbReference type="Pfam" id="PF02771">
    <property type="entry name" value="Acyl-CoA_dh_N"/>
    <property type="match status" value="1"/>
</dbReference>
<dbReference type="Gene3D" id="1.10.540.10">
    <property type="entry name" value="Acyl-CoA dehydrogenase/oxidase, N-terminal domain"/>
    <property type="match status" value="1"/>
</dbReference>
<name>A0A917X586_9ACTN</name>
<evidence type="ECO:0000259" key="1">
    <source>
        <dbReference type="Pfam" id="PF02771"/>
    </source>
</evidence>
<dbReference type="GO" id="GO:0050660">
    <property type="term" value="F:flavin adenine dinucleotide binding"/>
    <property type="evidence" value="ECO:0007669"/>
    <property type="project" value="InterPro"/>
</dbReference>
<evidence type="ECO:0000313" key="2">
    <source>
        <dbReference type="EMBL" id="GGM78472.1"/>
    </source>
</evidence>
<dbReference type="SUPFAM" id="SSF56645">
    <property type="entry name" value="Acyl-CoA dehydrogenase NM domain-like"/>
    <property type="match status" value="1"/>
</dbReference>
<dbReference type="PANTHER" id="PTHR43884">
    <property type="entry name" value="ACYL-COA DEHYDROGENASE"/>
    <property type="match status" value="1"/>
</dbReference>
<dbReference type="InterPro" id="IPR009100">
    <property type="entry name" value="AcylCoA_DH/oxidase_NM_dom_sf"/>
</dbReference>
<dbReference type="Gene3D" id="2.40.110.10">
    <property type="entry name" value="Butyryl-CoA Dehydrogenase, subunit A, domain 2"/>
    <property type="match status" value="1"/>
</dbReference>
<sequence length="380" mass="39792">MLGLGGTRRPAQAFADARVAAGHLLIDQFLLTNATYDHRCGRGGVTEGTGMTGELVARKIADEILFPAAMSVDTGVADLKAHLDLLAAEGFYGLAAPPGVGTLKVSGRRAACRVVEELASGCLTTAFVWVQHHPAVLAAAASVLPGVRKRWLAPLVSGRARAGLAIGATVRQGPATLRATAVDGGHLLDGEAPWVTGWGLIDTLYASARNADDSALWAFLDAVEGDTLRVEPVEMVAVAASRTVRVVFDRHFVPTERVAAVQRPERWSQPDAGTLRFNGSLALGVANRCSRLVDDGALRAQLDACRAALDGADPAGMPPARAAASELALRAAAALAVATGSRAVLLDNHAQRLMREATFLLVFGLRPNIRDALLTRLTSA</sequence>
<dbReference type="AlphaFoldDB" id="A0A917X586"/>
<reference evidence="2" key="2">
    <citation type="submission" date="2020-09" db="EMBL/GenBank/DDBJ databases">
        <authorList>
            <person name="Sun Q."/>
            <person name="Ohkuma M."/>
        </authorList>
    </citation>
    <scope>NUCLEOTIDE SEQUENCE</scope>
    <source>
        <strain evidence="2">JCM 19831</strain>
    </source>
</reference>